<feature type="transmembrane region" description="Helical" evidence="2">
    <location>
        <begin position="181"/>
        <end position="199"/>
    </location>
</feature>
<feature type="transmembrane region" description="Helical" evidence="2">
    <location>
        <begin position="394"/>
        <end position="413"/>
    </location>
</feature>
<keyword evidence="4" id="KW-1185">Reference proteome</keyword>
<keyword evidence="2" id="KW-0812">Transmembrane</keyword>
<evidence type="ECO:0000313" key="4">
    <source>
        <dbReference type="Proteomes" id="UP000550714"/>
    </source>
</evidence>
<evidence type="ECO:0000256" key="2">
    <source>
        <dbReference type="SAM" id="Phobius"/>
    </source>
</evidence>
<protein>
    <recommendedName>
        <fullName evidence="5">Glycosyltransferase RgtA/B/C/D-like domain-containing protein</fullName>
    </recommendedName>
</protein>
<dbReference type="EMBL" id="JACHWU010000003">
    <property type="protein sequence ID" value="MBB3051699.1"/>
    <property type="molecule type" value="Genomic_DNA"/>
</dbReference>
<keyword evidence="2" id="KW-1133">Transmembrane helix</keyword>
<feature type="transmembrane region" description="Helical" evidence="2">
    <location>
        <begin position="38"/>
        <end position="57"/>
    </location>
</feature>
<feature type="compositionally biased region" description="Basic and acidic residues" evidence="1">
    <location>
        <begin position="12"/>
        <end position="21"/>
    </location>
</feature>
<dbReference type="Proteomes" id="UP000550714">
    <property type="component" value="Unassembled WGS sequence"/>
</dbReference>
<evidence type="ECO:0000256" key="1">
    <source>
        <dbReference type="SAM" id="MobiDB-lite"/>
    </source>
</evidence>
<name>A0A839S4P0_9PSEU</name>
<keyword evidence="2" id="KW-0472">Membrane</keyword>
<feature type="region of interest" description="Disordered" evidence="1">
    <location>
        <begin position="576"/>
        <end position="599"/>
    </location>
</feature>
<proteinExistence type="predicted"/>
<sequence>MTADGAMVATHSAEDTARRQETPVSSETAARDRWRSRAAAAASVAAGTAMIGAHGAYYGNWIVDDAAITFSYARSFAEGLGPVVQPGAEPVEGFSNVTWTLLLALARLVGLFDHGTIFGVPDYVLLPKVLALVLCGGILAACHAAFARVLVRPWPGTLAVGGLLAMTPSFVIWVVSGLENALYGLLITTLAVLVFRAVLDDAVLRWRLAVATGLLAALAALTRPEGLIYGAVYPLVVLGMLRRSSGAPVAASLRHAALSVVAFVGGTGAYFLWRRFTFGEWLSAPSIAKSQGLPYPTDLSKAGQLVSYAGAPAILLCCVFVGMLFARPPWWRRGLLALLVPLGLALVAFTVLEDDWMGHLRFATPIWILGALTAVLATAEVVRRTRGRARAVTVVGLVVALFASGSSFAVAAYDFRRAPTLSACHVADRYGRAFNGYADVLGLDRASLLLPDLGGTSMTSRLRLVDMAGLTDIRMAHLIRDNDRAGAKRYVFDEVRPTFIHTRLPWTRGDDLTEDPRFTRDYVRIFAEPGFPWPDGDWVRRDVVPDEATLERLRAYAGATAGRVADASVAPTARCGDTLGVGSTLRPVPPGDAGGRPAE</sequence>
<feature type="region of interest" description="Disordered" evidence="1">
    <location>
        <begin position="1"/>
        <end position="30"/>
    </location>
</feature>
<feature type="transmembrane region" description="Helical" evidence="2">
    <location>
        <begin position="256"/>
        <end position="273"/>
    </location>
</feature>
<feature type="transmembrane region" description="Helical" evidence="2">
    <location>
        <begin position="129"/>
        <end position="151"/>
    </location>
</feature>
<reference evidence="3 4" key="1">
    <citation type="submission" date="2020-08" db="EMBL/GenBank/DDBJ databases">
        <title>Genomic Encyclopedia of Type Strains, Phase III (KMG-III): the genomes of soil and plant-associated and newly described type strains.</title>
        <authorList>
            <person name="Whitman W."/>
        </authorList>
    </citation>
    <scope>NUCLEOTIDE SEQUENCE [LARGE SCALE GENOMIC DNA]</scope>
    <source>
        <strain evidence="3 4">CECT 8577</strain>
    </source>
</reference>
<feature type="transmembrane region" description="Helical" evidence="2">
    <location>
        <begin position="364"/>
        <end position="382"/>
    </location>
</feature>
<feature type="transmembrane region" description="Helical" evidence="2">
    <location>
        <begin position="335"/>
        <end position="352"/>
    </location>
</feature>
<comment type="caution">
    <text evidence="3">The sequence shown here is derived from an EMBL/GenBank/DDBJ whole genome shotgun (WGS) entry which is preliminary data.</text>
</comment>
<evidence type="ECO:0000313" key="3">
    <source>
        <dbReference type="EMBL" id="MBB3051699.1"/>
    </source>
</evidence>
<feature type="transmembrane region" description="Helical" evidence="2">
    <location>
        <begin position="158"/>
        <end position="175"/>
    </location>
</feature>
<evidence type="ECO:0008006" key="5">
    <source>
        <dbReference type="Google" id="ProtNLM"/>
    </source>
</evidence>
<dbReference type="AlphaFoldDB" id="A0A839S4P0"/>
<organism evidence="3 4">
    <name type="scientific">Prauserella isguenensis</name>
    <dbReference type="NCBI Taxonomy" id="1470180"/>
    <lineage>
        <taxon>Bacteria</taxon>
        <taxon>Bacillati</taxon>
        <taxon>Actinomycetota</taxon>
        <taxon>Actinomycetes</taxon>
        <taxon>Pseudonocardiales</taxon>
        <taxon>Pseudonocardiaceae</taxon>
        <taxon>Prauserella</taxon>
    </lineage>
</organism>
<gene>
    <name evidence="3" type="ORF">FHS23_002728</name>
</gene>
<accession>A0A839S4P0</accession>
<feature type="transmembrane region" description="Helical" evidence="2">
    <location>
        <begin position="305"/>
        <end position="326"/>
    </location>
</feature>